<name>A0ABQ7AUL9_BRACR</name>
<organism evidence="2 3">
    <name type="scientific">Brassica cretica</name>
    <name type="common">Mustard</name>
    <dbReference type="NCBI Taxonomy" id="69181"/>
    <lineage>
        <taxon>Eukaryota</taxon>
        <taxon>Viridiplantae</taxon>
        <taxon>Streptophyta</taxon>
        <taxon>Embryophyta</taxon>
        <taxon>Tracheophyta</taxon>
        <taxon>Spermatophyta</taxon>
        <taxon>Magnoliopsida</taxon>
        <taxon>eudicotyledons</taxon>
        <taxon>Gunneridae</taxon>
        <taxon>Pentapetalae</taxon>
        <taxon>rosids</taxon>
        <taxon>malvids</taxon>
        <taxon>Brassicales</taxon>
        <taxon>Brassicaceae</taxon>
        <taxon>Brassiceae</taxon>
        <taxon>Brassica</taxon>
    </lineage>
</organism>
<evidence type="ECO:0000313" key="3">
    <source>
        <dbReference type="Proteomes" id="UP000266723"/>
    </source>
</evidence>
<dbReference type="EMBL" id="QGKV02001556">
    <property type="protein sequence ID" value="KAF3517857.1"/>
    <property type="molecule type" value="Genomic_DNA"/>
</dbReference>
<reference evidence="2 3" key="1">
    <citation type="journal article" date="2020" name="BMC Genomics">
        <title>Intraspecific diversification of the crop wild relative Brassica cretica Lam. using demographic model selection.</title>
        <authorList>
            <person name="Kioukis A."/>
            <person name="Michalopoulou V.A."/>
            <person name="Briers L."/>
            <person name="Pirintsos S."/>
            <person name="Studholme D.J."/>
            <person name="Pavlidis P."/>
            <person name="Sarris P.F."/>
        </authorList>
    </citation>
    <scope>NUCLEOTIDE SEQUENCE [LARGE SCALE GENOMIC DNA]</scope>
    <source>
        <strain evidence="3">cv. PFS-1207/04</strain>
    </source>
</reference>
<proteinExistence type="predicted"/>
<feature type="compositionally biased region" description="Polar residues" evidence="1">
    <location>
        <begin position="820"/>
        <end position="838"/>
    </location>
</feature>
<dbReference type="Proteomes" id="UP000266723">
    <property type="component" value="Unassembled WGS sequence"/>
</dbReference>
<feature type="compositionally biased region" description="Basic and acidic residues" evidence="1">
    <location>
        <begin position="848"/>
        <end position="857"/>
    </location>
</feature>
<protein>
    <submittedName>
        <fullName evidence="2">Uncharacterized protein</fullName>
    </submittedName>
</protein>
<evidence type="ECO:0000313" key="2">
    <source>
        <dbReference type="EMBL" id="KAF3517857.1"/>
    </source>
</evidence>
<sequence length="1374" mass="155442">MDTVQGGVLVNQLGQTEVFMSDHASLAACDSPSDLSVHADHNFPWIALIRPSVPSHPITPTVLHVLSTASTHGRPTSLSFLVRLSPSFDPSFVGPGASSGIRATLLVMMFGLQRKSSKEKPPQQTVSQFPFKYSLNNFDEFVSVQERLDIRCKDHIKTTRDVAGPKRRLLQFDVQEICDNLEKGMMKALKDISKSHKKSTSTCAPVAESSLFISEKPKGKSETHVEEFKDFSDSLPIFDESDEEQIESLMTCENKCDLLSLEPEFVTDTEQAIVELTILQPEHPSSLVLSPQVFEEEPLDLTHQGPRLDTKIYFYENLDPIFDEEDEPGPVFDEGATNITSIAMESHLCFDPGTTPAPLSFELQEHYEQSDFLNSQSDMFVKISSLDVIRFGLEKVFMSDHASLAACDSLSDHSVHADHNFPLDRVDQTIRTVPSDHPDRTARVVHCIDLRTPTDREVRIHLEREESKDVHRFSLMALLVRLACSEGCTEVLTSVSDPMMDFYLSYFTKAYILELSKDLFHNSTQLGSADHPIVQSVHVNHPTGRLDRPDHVMILTPRPSVLAALSILLHVSPSFVPPLTDEYMAIVELTILQPEHPSSLVLSPRVFEEDPLDLPHQGPRLDTRISFDEDLDPIFDEEDEPGPVFDEGATNITSIAMESHLCFDPGTTPAPLSFELQEHYEQSDFLNSQSDMFVKISSLDVIRFGLEKPDLLYVEQEMHVLKMNTIVAYLDKILYPGKRGSTSENESIDRAQQPEIWRSFVVQTGYLGDASDRGSVQNGYLNIQKVFCHESNFPGKPTHQGFTEAWNHLKSFTEEGVMNFPNQRFSSPSIHEYQTSKGDSGPRKKRPEPKPILHEPKVFPPSTSCPSQKHCKDHGLIVSAYHEDVFEEEPLDLPHQGPRLDTRISFDEDLDPIFDEEDEPGPVFDEGATNITSIAMESHLCFDPGTTPAPLSFELQEHCGQSNFLNSHPDMFVKISSLDVIRFGLEKVKDFCVSKSVFESMINSFKIFKPDELLDQPRFQKDNGINSGIILSFDQFLKHSKGFDRFEKSLELDLKQTDFCAKKSFDSFVFKENRFDLSSSKHALITDDLFPSSCALDDFLIKKMLKQKSLETETDFCDLDFCDSVLQPDLLCSETDKTGHFLRSILDNCVDLSLDDIAVYNTFFEKHLESLIVDSQSELKLVCLDVEEEMHVLKMNTMVAYLDKILVCNVYFDVHLDKLKCVLLVLGKDILIFDLNKYLSCTFDPSLLVFVLSTQEREVQLLRNERIDRAQQPEIWRSFVVQTGYLGDASDRGSVQNGYLNIQKVFYHESNFYGNPTHQGFTEAWNHLKIFTEEGVMNFQTGGSRARLSASTRLLKEIQTQERSGLSQNRSYPP</sequence>
<accession>A0ABQ7AUL9</accession>
<keyword evidence="3" id="KW-1185">Reference proteome</keyword>
<feature type="region of interest" description="Disordered" evidence="1">
    <location>
        <begin position="820"/>
        <end position="866"/>
    </location>
</feature>
<evidence type="ECO:0000256" key="1">
    <source>
        <dbReference type="SAM" id="MobiDB-lite"/>
    </source>
</evidence>
<gene>
    <name evidence="2" type="ORF">DY000_02061530</name>
</gene>
<comment type="caution">
    <text evidence="2">The sequence shown here is derived from an EMBL/GenBank/DDBJ whole genome shotgun (WGS) entry which is preliminary data.</text>
</comment>